<dbReference type="OrthoDB" id="9998011at2759"/>
<organism evidence="1 2">
    <name type="scientific">Salmo salar</name>
    <name type="common">Atlantic salmon</name>
    <dbReference type="NCBI Taxonomy" id="8030"/>
    <lineage>
        <taxon>Eukaryota</taxon>
        <taxon>Metazoa</taxon>
        <taxon>Chordata</taxon>
        <taxon>Craniata</taxon>
        <taxon>Vertebrata</taxon>
        <taxon>Euteleostomi</taxon>
        <taxon>Actinopterygii</taxon>
        <taxon>Neopterygii</taxon>
        <taxon>Teleostei</taxon>
        <taxon>Protacanthopterygii</taxon>
        <taxon>Salmoniformes</taxon>
        <taxon>Salmonidae</taxon>
        <taxon>Salmoninae</taxon>
        <taxon>Salmo</taxon>
    </lineage>
</organism>
<dbReference type="KEGG" id="sasa:106612516"/>
<reference evidence="2" key="1">
    <citation type="submission" date="2025-08" db="UniProtKB">
        <authorList>
            <consortium name="RefSeq"/>
        </authorList>
    </citation>
    <scope>IDENTIFICATION</scope>
</reference>
<protein>
    <submittedName>
        <fullName evidence="2">Alpha-2-macroglobulin-P-like</fullName>
    </submittedName>
</protein>
<keyword evidence="1" id="KW-1185">Reference proteome</keyword>
<dbReference type="Proteomes" id="UP001652741">
    <property type="component" value="Chromosome ssa09"/>
</dbReference>
<name>A0A1S3SXX7_SALSA</name>
<gene>
    <name evidence="2" type="primary">LOC106612516</name>
</gene>
<proteinExistence type="predicted"/>
<dbReference type="RefSeq" id="XP_014069193.1">
    <property type="nucleotide sequence ID" value="XM_014213718.2"/>
</dbReference>
<evidence type="ECO:0000313" key="2">
    <source>
        <dbReference type="RefSeq" id="XP_014069193.1"/>
    </source>
</evidence>
<sequence>MSLCPTFLLRVSFPSPLDCRAKGIRNSDNEIVKVKERGRIYTVTQSLLVKAEGTEKTDTYNWLLCPTGEALTEEVELQLPKNVVDGSDRISLSVLGKINHC</sequence>
<dbReference type="GeneID" id="106612516"/>
<accession>A0A1S3SXX7</accession>
<evidence type="ECO:0000313" key="1">
    <source>
        <dbReference type="Proteomes" id="UP001652741"/>
    </source>
</evidence>
<dbReference type="AlphaFoldDB" id="A0A1S3SXX7"/>